<evidence type="ECO:0000256" key="10">
    <source>
        <dbReference type="ARBA" id="ARBA00023152"/>
    </source>
</evidence>
<evidence type="ECO:0000256" key="6">
    <source>
        <dbReference type="ARBA" id="ARBA00022741"/>
    </source>
</evidence>
<gene>
    <name evidence="16" type="primary">pyk</name>
    <name evidence="16" type="ORF">OV287_29175</name>
</gene>
<feature type="domain" description="Pyruvate kinase barrel" evidence="14">
    <location>
        <begin position="6"/>
        <end position="326"/>
    </location>
</feature>
<keyword evidence="11 16" id="KW-0670">Pyruvate</keyword>
<name>A0ABT4AAF3_9BACT</name>
<dbReference type="NCBIfam" id="NF004491">
    <property type="entry name" value="PRK05826.1"/>
    <property type="match status" value="1"/>
</dbReference>
<evidence type="ECO:0000256" key="12">
    <source>
        <dbReference type="NCBIfam" id="TIGR01064"/>
    </source>
</evidence>
<dbReference type="Proteomes" id="UP001207654">
    <property type="component" value="Unassembled WGS sequence"/>
</dbReference>
<dbReference type="InterPro" id="IPR036918">
    <property type="entry name" value="Pyrv_Knase_C_sf"/>
</dbReference>
<evidence type="ECO:0000256" key="7">
    <source>
        <dbReference type="ARBA" id="ARBA00022777"/>
    </source>
</evidence>
<dbReference type="Gene3D" id="2.40.33.10">
    <property type="entry name" value="PK beta-barrel domain-like"/>
    <property type="match status" value="1"/>
</dbReference>
<accession>A0ABT4AAF3</accession>
<evidence type="ECO:0000259" key="14">
    <source>
        <dbReference type="Pfam" id="PF00224"/>
    </source>
</evidence>
<keyword evidence="17" id="KW-1185">Reference proteome</keyword>
<dbReference type="EMBL" id="JAPNKA010000001">
    <property type="protein sequence ID" value="MCY1078551.1"/>
    <property type="molecule type" value="Genomic_DNA"/>
</dbReference>
<dbReference type="NCBIfam" id="TIGR01064">
    <property type="entry name" value="pyruv_kin"/>
    <property type="match status" value="1"/>
</dbReference>
<sequence length="486" mass="51716">MSLPDQKTKIVATIGPASDKPEVLERMIAAGLNIARLNFSHGDFTSHAATIARLRAAEKAVGRPVTIMADLPGPKMRIGKIDPEPINLVANDRFTLTTEQITGNAKRVSMSFEKLPKVVKPGDRLFLNDGLVQLVVERVTGNDVECVVAVGGELRSRKGLNLPGIHLGISAFTDRDHACLNFALEHGVDAVSQSFVETAADIGVVREAAAARGKQPFIIAKIERAGAIQHIEEILAAADGIMVARGDLGVEVPIQEVALLQKQLIAMANLAGKPVITATQMLESMVSSRLPTRAEASDVANAILDGTDCVMLSAESAMGLYPVEAVAMLANIAATTEAKRPASRLVHLRADSPGYKATTAAEAISSVVEDALQTAPCAAVVVPTQSGTTARMISRFKPEVWVVAVTSDPEVCRGLAFSYGVLAVLQPDEPADWQRFSLDWVRRQQVAGPLVMLVSGPSKSDPRANYRLEFINTGERVSASGVEALQ</sequence>
<evidence type="ECO:0000256" key="4">
    <source>
        <dbReference type="ARBA" id="ARBA00022679"/>
    </source>
</evidence>
<evidence type="ECO:0000256" key="9">
    <source>
        <dbReference type="ARBA" id="ARBA00022842"/>
    </source>
</evidence>
<evidence type="ECO:0000256" key="5">
    <source>
        <dbReference type="ARBA" id="ARBA00022723"/>
    </source>
</evidence>
<proteinExistence type="inferred from homology"/>
<dbReference type="InterPro" id="IPR015813">
    <property type="entry name" value="Pyrv/PenolPyrv_kinase-like_dom"/>
</dbReference>
<comment type="pathway">
    <text evidence="1 13">Carbohydrate degradation; glycolysis; pyruvate from D-glyceraldehyde 3-phosphate: step 5/5.</text>
</comment>
<dbReference type="PRINTS" id="PR01050">
    <property type="entry name" value="PYRUVTKNASE"/>
</dbReference>
<protein>
    <recommendedName>
        <fullName evidence="3 12">Pyruvate kinase</fullName>
        <ecNumber evidence="3 12">2.7.1.40</ecNumber>
    </recommendedName>
</protein>
<evidence type="ECO:0000256" key="2">
    <source>
        <dbReference type="ARBA" id="ARBA00008663"/>
    </source>
</evidence>
<comment type="catalytic activity">
    <reaction evidence="13">
        <text>pyruvate + ATP = phosphoenolpyruvate + ADP + H(+)</text>
        <dbReference type="Rhea" id="RHEA:18157"/>
        <dbReference type="ChEBI" id="CHEBI:15361"/>
        <dbReference type="ChEBI" id="CHEBI:15378"/>
        <dbReference type="ChEBI" id="CHEBI:30616"/>
        <dbReference type="ChEBI" id="CHEBI:58702"/>
        <dbReference type="ChEBI" id="CHEBI:456216"/>
        <dbReference type="EC" id="2.7.1.40"/>
    </reaction>
</comment>
<keyword evidence="10 13" id="KW-0324">Glycolysis</keyword>
<keyword evidence="6" id="KW-0547">Nucleotide-binding</keyword>
<evidence type="ECO:0000256" key="11">
    <source>
        <dbReference type="ARBA" id="ARBA00023317"/>
    </source>
</evidence>
<dbReference type="Pfam" id="PF00224">
    <property type="entry name" value="PK"/>
    <property type="match status" value="1"/>
</dbReference>
<dbReference type="NCBIfam" id="NF004978">
    <property type="entry name" value="PRK06354.1"/>
    <property type="match status" value="1"/>
</dbReference>
<comment type="caution">
    <text evidence="16">The sequence shown here is derived from an EMBL/GenBank/DDBJ whole genome shotgun (WGS) entry which is preliminary data.</text>
</comment>
<evidence type="ECO:0000256" key="1">
    <source>
        <dbReference type="ARBA" id="ARBA00004997"/>
    </source>
</evidence>
<keyword evidence="4 13" id="KW-0808">Transferase</keyword>
<dbReference type="Gene3D" id="3.40.1380.20">
    <property type="entry name" value="Pyruvate kinase, C-terminal domain"/>
    <property type="match status" value="1"/>
</dbReference>
<dbReference type="InterPro" id="IPR015795">
    <property type="entry name" value="Pyrv_Knase_C"/>
</dbReference>
<dbReference type="InterPro" id="IPR040442">
    <property type="entry name" value="Pyrv_kinase-like_dom_sf"/>
</dbReference>
<comment type="similarity">
    <text evidence="2 13">Belongs to the pyruvate kinase family.</text>
</comment>
<keyword evidence="5" id="KW-0479">Metal-binding</keyword>
<dbReference type="InterPro" id="IPR015806">
    <property type="entry name" value="Pyrv_Knase_insert_dom_sf"/>
</dbReference>
<keyword evidence="9 13" id="KW-0460">Magnesium</keyword>
<evidence type="ECO:0000313" key="17">
    <source>
        <dbReference type="Proteomes" id="UP001207654"/>
    </source>
</evidence>
<keyword evidence="8" id="KW-0067">ATP-binding</keyword>
<dbReference type="InterPro" id="IPR015793">
    <property type="entry name" value="Pyrv_Knase_brl"/>
</dbReference>
<evidence type="ECO:0000259" key="15">
    <source>
        <dbReference type="Pfam" id="PF02887"/>
    </source>
</evidence>
<dbReference type="GO" id="GO:0004743">
    <property type="term" value="F:pyruvate kinase activity"/>
    <property type="evidence" value="ECO:0007669"/>
    <property type="project" value="UniProtKB-EC"/>
</dbReference>
<dbReference type="GO" id="GO:0016301">
    <property type="term" value="F:kinase activity"/>
    <property type="evidence" value="ECO:0007669"/>
    <property type="project" value="UniProtKB-KW"/>
</dbReference>
<dbReference type="InterPro" id="IPR011037">
    <property type="entry name" value="Pyrv_Knase-like_insert_dom_sf"/>
</dbReference>
<dbReference type="SUPFAM" id="SSF51621">
    <property type="entry name" value="Phosphoenolpyruvate/pyruvate domain"/>
    <property type="match status" value="1"/>
</dbReference>
<evidence type="ECO:0000256" key="13">
    <source>
        <dbReference type="RuleBase" id="RU000504"/>
    </source>
</evidence>
<evidence type="ECO:0000313" key="16">
    <source>
        <dbReference type="EMBL" id="MCY1078551.1"/>
    </source>
</evidence>
<dbReference type="PANTHER" id="PTHR11817">
    <property type="entry name" value="PYRUVATE KINASE"/>
    <property type="match status" value="1"/>
</dbReference>
<keyword evidence="7 13" id="KW-0418">Kinase</keyword>
<organism evidence="16 17">
    <name type="scientific">Archangium lansingense</name>
    <dbReference type="NCBI Taxonomy" id="2995310"/>
    <lineage>
        <taxon>Bacteria</taxon>
        <taxon>Pseudomonadati</taxon>
        <taxon>Myxococcota</taxon>
        <taxon>Myxococcia</taxon>
        <taxon>Myxococcales</taxon>
        <taxon>Cystobacterineae</taxon>
        <taxon>Archangiaceae</taxon>
        <taxon>Archangium</taxon>
    </lineage>
</organism>
<dbReference type="RefSeq" id="WP_267537323.1">
    <property type="nucleotide sequence ID" value="NZ_JAPNKA010000001.1"/>
</dbReference>
<dbReference type="SUPFAM" id="SSF52935">
    <property type="entry name" value="PK C-terminal domain-like"/>
    <property type="match status" value="1"/>
</dbReference>
<evidence type="ECO:0000256" key="8">
    <source>
        <dbReference type="ARBA" id="ARBA00022840"/>
    </source>
</evidence>
<reference evidence="16 17" key="1">
    <citation type="submission" date="2022-11" db="EMBL/GenBank/DDBJ databases">
        <title>Minimal conservation of predation-associated metabolite biosynthetic gene clusters underscores biosynthetic potential of Myxococcota including descriptions for ten novel species: Archangium lansinium sp. nov., Myxococcus landrumus sp. nov., Nannocystis bai.</title>
        <authorList>
            <person name="Ahearne A."/>
            <person name="Stevens C."/>
            <person name="Phillips K."/>
        </authorList>
    </citation>
    <scope>NUCLEOTIDE SEQUENCE [LARGE SCALE GENOMIC DNA]</scope>
    <source>
        <strain evidence="16 17">MIWBW</strain>
    </source>
</reference>
<feature type="domain" description="Pyruvate kinase C-terminal" evidence="15">
    <location>
        <begin position="362"/>
        <end position="427"/>
    </location>
</feature>
<dbReference type="InterPro" id="IPR001697">
    <property type="entry name" value="Pyr_Knase"/>
</dbReference>
<dbReference type="EC" id="2.7.1.40" evidence="3 12"/>
<evidence type="ECO:0000256" key="3">
    <source>
        <dbReference type="ARBA" id="ARBA00012142"/>
    </source>
</evidence>
<dbReference type="SUPFAM" id="SSF50800">
    <property type="entry name" value="PK beta-barrel domain-like"/>
    <property type="match status" value="1"/>
</dbReference>
<dbReference type="Gene3D" id="3.20.20.60">
    <property type="entry name" value="Phosphoenolpyruvate-binding domains"/>
    <property type="match status" value="1"/>
</dbReference>
<dbReference type="Pfam" id="PF02887">
    <property type="entry name" value="PK_C"/>
    <property type="match status" value="1"/>
</dbReference>